<reference evidence="8 9" key="1">
    <citation type="submission" date="2017-08" db="EMBL/GenBank/DDBJ databases">
        <authorList>
            <person name="de Groot N.N."/>
        </authorList>
    </citation>
    <scope>NUCLEOTIDE SEQUENCE [LARGE SCALE GENOMIC DNA]</scope>
    <source>
        <strain evidence="8 9">JC228</strain>
    </source>
</reference>
<evidence type="ECO:0000256" key="7">
    <source>
        <dbReference type="SAM" id="Phobius"/>
    </source>
</evidence>
<dbReference type="NCBIfam" id="TIGR01593">
    <property type="entry name" value="holin_tox_secr"/>
    <property type="match status" value="1"/>
</dbReference>
<evidence type="ECO:0000313" key="9">
    <source>
        <dbReference type="Proteomes" id="UP000219546"/>
    </source>
</evidence>
<protein>
    <submittedName>
        <fullName evidence="8">Toxin secretion/phage lysis holin</fullName>
    </submittedName>
</protein>
<keyword evidence="2 7" id="KW-0812">Transmembrane</keyword>
<organism evidence="8 9">
    <name type="scientific">Bacillus oleivorans</name>
    <dbReference type="NCBI Taxonomy" id="1448271"/>
    <lineage>
        <taxon>Bacteria</taxon>
        <taxon>Bacillati</taxon>
        <taxon>Bacillota</taxon>
        <taxon>Bacilli</taxon>
        <taxon>Bacillales</taxon>
        <taxon>Bacillaceae</taxon>
        <taxon>Bacillus</taxon>
    </lineage>
</organism>
<dbReference type="Pfam" id="PF05105">
    <property type="entry name" value="Phage_holin_4_1"/>
    <property type="match status" value="1"/>
</dbReference>
<evidence type="ECO:0000256" key="1">
    <source>
        <dbReference type="ARBA" id="ARBA00004141"/>
    </source>
</evidence>
<dbReference type="RefSeq" id="WP_097158885.1">
    <property type="nucleotide sequence ID" value="NZ_JBEPMQ010000004.1"/>
</dbReference>
<evidence type="ECO:0000256" key="2">
    <source>
        <dbReference type="ARBA" id="ARBA00022692"/>
    </source>
</evidence>
<evidence type="ECO:0000256" key="4">
    <source>
        <dbReference type="ARBA" id="ARBA00023136"/>
    </source>
</evidence>
<comment type="subcellular location">
    <subcellularLocation>
        <location evidence="1">Membrane</location>
        <topology evidence="1">Multi-pass membrane protein</topology>
    </subcellularLocation>
</comment>
<evidence type="ECO:0000256" key="3">
    <source>
        <dbReference type="ARBA" id="ARBA00022989"/>
    </source>
</evidence>
<evidence type="ECO:0000256" key="6">
    <source>
        <dbReference type="SAM" id="MobiDB-lite"/>
    </source>
</evidence>
<feature type="region of interest" description="Disordered" evidence="6">
    <location>
        <begin position="131"/>
        <end position="153"/>
    </location>
</feature>
<accession>A0A285CUK8</accession>
<gene>
    <name evidence="8" type="ORF">SAMN05877753_10565</name>
</gene>
<feature type="transmembrane region" description="Helical" evidence="7">
    <location>
        <begin position="63"/>
        <end position="83"/>
    </location>
</feature>
<dbReference type="GO" id="GO:0016020">
    <property type="term" value="C:membrane"/>
    <property type="evidence" value="ECO:0007669"/>
    <property type="project" value="UniProtKB-SubCell"/>
</dbReference>
<evidence type="ECO:0000256" key="5">
    <source>
        <dbReference type="ARBA" id="ARBA00023600"/>
    </source>
</evidence>
<sequence>MEFIRTFTIPFISCVGSVVSVMFGGWNHIFLLLIIVVILDYVLGVLIAYMNGSLSSKVGWKGIAKKVIIFSLIAVAHIVDVVLDTQHLVRNATILFYLCNECISIIEHAAKAGVPIPKALLNALESISQNDHKNLDQGKDTDTQDKDPNKTPE</sequence>
<dbReference type="EMBL" id="OAOP01000005">
    <property type="protein sequence ID" value="SNX71232.1"/>
    <property type="molecule type" value="Genomic_DNA"/>
</dbReference>
<dbReference type="AlphaFoldDB" id="A0A285CUK8"/>
<evidence type="ECO:0000313" key="8">
    <source>
        <dbReference type="EMBL" id="SNX71232.1"/>
    </source>
</evidence>
<feature type="transmembrane region" description="Helical" evidence="7">
    <location>
        <begin position="29"/>
        <end position="51"/>
    </location>
</feature>
<keyword evidence="9" id="KW-1185">Reference proteome</keyword>
<keyword evidence="3 7" id="KW-1133">Transmembrane helix</keyword>
<dbReference type="Proteomes" id="UP000219546">
    <property type="component" value="Unassembled WGS sequence"/>
</dbReference>
<feature type="transmembrane region" description="Helical" evidence="7">
    <location>
        <begin position="7"/>
        <end position="23"/>
    </location>
</feature>
<name>A0A285CUK8_9BACI</name>
<proteinExistence type="inferred from homology"/>
<comment type="similarity">
    <text evidence="5">Belongs to the bacteriophage holin family. Cp-1 holin subfamily.</text>
</comment>
<dbReference type="OrthoDB" id="88184at2"/>
<keyword evidence="4 7" id="KW-0472">Membrane</keyword>
<dbReference type="InterPro" id="IPR006480">
    <property type="entry name" value="Phage_holin_4_1"/>
</dbReference>